<dbReference type="NCBIfam" id="NF001140">
    <property type="entry name" value="PRK00147.1"/>
    <property type="match status" value="1"/>
</dbReference>
<keyword evidence="2 5" id="KW-0808">Transferase</keyword>
<dbReference type="HAMAP" id="MF_00113">
    <property type="entry name" value="QueA"/>
    <property type="match status" value="1"/>
</dbReference>
<dbReference type="EC" id="2.4.99.17" evidence="5"/>
<dbReference type="PANTHER" id="PTHR30307">
    <property type="entry name" value="S-ADENOSYLMETHIONINE:TRNA RIBOSYLTRANSFERASE-ISOMERASE"/>
    <property type="match status" value="1"/>
</dbReference>
<dbReference type="SUPFAM" id="SSF111337">
    <property type="entry name" value="QueA-like"/>
    <property type="match status" value="1"/>
</dbReference>
<dbReference type="InterPro" id="IPR003699">
    <property type="entry name" value="QueA"/>
</dbReference>
<proteinExistence type="inferred from homology"/>
<dbReference type="UniPathway" id="UPA00392"/>
<keyword evidence="4 5" id="KW-0671">Queuosine biosynthesis</keyword>
<dbReference type="NCBIfam" id="TIGR00113">
    <property type="entry name" value="queA"/>
    <property type="match status" value="1"/>
</dbReference>
<comment type="subcellular location">
    <subcellularLocation>
        <location evidence="5">Cytoplasm</location>
    </subcellularLocation>
</comment>
<evidence type="ECO:0000256" key="1">
    <source>
        <dbReference type="ARBA" id="ARBA00022490"/>
    </source>
</evidence>
<comment type="subunit">
    <text evidence="5">Monomer.</text>
</comment>
<evidence type="ECO:0000313" key="7">
    <source>
        <dbReference type="Proteomes" id="UP000236728"/>
    </source>
</evidence>
<dbReference type="GO" id="GO:0008616">
    <property type="term" value="P:tRNA queuosine(34) biosynthetic process"/>
    <property type="evidence" value="ECO:0007669"/>
    <property type="project" value="UniProtKB-UniRule"/>
</dbReference>
<comment type="catalytic activity">
    <reaction evidence="5">
        <text>7-aminomethyl-7-carbaguanosine(34) in tRNA + S-adenosyl-L-methionine = epoxyqueuosine(34) in tRNA + adenine + L-methionine + 2 H(+)</text>
        <dbReference type="Rhea" id="RHEA:32155"/>
        <dbReference type="Rhea" id="RHEA-COMP:10342"/>
        <dbReference type="Rhea" id="RHEA-COMP:18582"/>
        <dbReference type="ChEBI" id="CHEBI:15378"/>
        <dbReference type="ChEBI" id="CHEBI:16708"/>
        <dbReference type="ChEBI" id="CHEBI:57844"/>
        <dbReference type="ChEBI" id="CHEBI:59789"/>
        <dbReference type="ChEBI" id="CHEBI:82833"/>
        <dbReference type="ChEBI" id="CHEBI:194443"/>
        <dbReference type="EC" id="2.4.99.17"/>
    </reaction>
</comment>
<name>A0A1H5W6B7_9BACT</name>
<evidence type="ECO:0000256" key="3">
    <source>
        <dbReference type="ARBA" id="ARBA00022691"/>
    </source>
</evidence>
<dbReference type="EMBL" id="FNVA01000002">
    <property type="protein sequence ID" value="SEF94711.1"/>
    <property type="molecule type" value="Genomic_DNA"/>
</dbReference>
<organism evidence="6 7">
    <name type="scientific">Bryocella elongata</name>
    <dbReference type="NCBI Taxonomy" id="863522"/>
    <lineage>
        <taxon>Bacteria</taxon>
        <taxon>Pseudomonadati</taxon>
        <taxon>Acidobacteriota</taxon>
        <taxon>Terriglobia</taxon>
        <taxon>Terriglobales</taxon>
        <taxon>Acidobacteriaceae</taxon>
        <taxon>Bryocella</taxon>
    </lineage>
</organism>
<comment type="function">
    <text evidence="5">Transfers and isomerizes the ribose moiety from AdoMet to the 7-aminomethyl group of 7-deazaguanine (preQ1-tRNA) to give epoxyqueuosine (oQ-tRNA).</text>
</comment>
<gene>
    <name evidence="5" type="primary">queA</name>
    <name evidence="6" type="ORF">SAMN05421819_1446</name>
</gene>
<reference evidence="6 7" key="1">
    <citation type="submission" date="2016-10" db="EMBL/GenBank/DDBJ databases">
        <authorList>
            <person name="de Groot N.N."/>
        </authorList>
    </citation>
    <scope>NUCLEOTIDE SEQUENCE [LARGE SCALE GENOMIC DNA]</scope>
    <source>
        <strain evidence="6 7">DSM 22489</strain>
    </source>
</reference>
<accession>A0A1H5W6B7</accession>
<keyword evidence="6" id="KW-0413">Isomerase</keyword>
<dbReference type="OrthoDB" id="9805933at2"/>
<dbReference type="AlphaFoldDB" id="A0A1H5W6B7"/>
<dbReference type="FunFam" id="2.40.10.240:FF:000002">
    <property type="entry name" value="S-adenosylmethionine:tRNA ribosyltransferase-isomerase"/>
    <property type="match status" value="1"/>
</dbReference>
<dbReference type="GO" id="GO:0051075">
    <property type="term" value="F:S-adenosylmethionine:tRNA ribosyltransferase-isomerase activity"/>
    <property type="evidence" value="ECO:0007669"/>
    <property type="project" value="UniProtKB-EC"/>
</dbReference>
<comment type="similarity">
    <text evidence="5">Belongs to the QueA family.</text>
</comment>
<keyword evidence="3 5" id="KW-0949">S-adenosyl-L-methionine</keyword>
<comment type="pathway">
    <text evidence="5">tRNA modification; tRNA-queuosine biosynthesis.</text>
</comment>
<dbReference type="InterPro" id="IPR042118">
    <property type="entry name" value="QueA_dom1"/>
</dbReference>
<dbReference type="Gene3D" id="3.40.1780.10">
    <property type="entry name" value="QueA-like"/>
    <property type="match status" value="1"/>
</dbReference>
<keyword evidence="7" id="KW-1185">Reference proteome</keyword>
<evidence type="ECO:0000256" key="5">
    <source>
        <dbReference type="HAMAP-Rule" id="MF_00113"/>
    </source>
</evidence>
<sequence length="375" mass="41141">MLVSDFHFDLPEELIAQQPPAVRGSSRMLAVDRATGALADRQFTDLPSLLQRGDLLVMNDSRVLPARLFATRAGLTTQHNSPAPSGHIEVLLVEHLSNAEGHNEWRALVKPAKKVQPAETLRFDETLSAQVIAAGEFGERTLRFNLAGTAFYEGLDRIGHLPLPPYIHRDKAAPNTSEDRERYQTVFARERGSAAAPTAGLHFTPEVLEALRARGVELATITLHVGLGTFQPVRVDRTEDIRLHAEPYTLSEATACAINRATREGRRIVAVGTTTTRTLEHIARITPAGENVAAHSGSTSLFLSPGLNDRFLLVAGLLTNFHLPQSTLLMLVSAFLGDAHSEESDWGRQAALRAYAHAVAERYRFFSYGDCMLIT</sequence>
<dbReference type="InterPro" id="IPR042119">
    <property type="entry name" value="QueA_dom2"/>
</dbReference>
<dbReference type="Pfam" id="PF02547">
    <property type="entry name" value="Queuosine_synth"/>
    <property type="match status" value="1"/>
</dbReference>
<keyword evidence="1 5" id="KW-0963">Cytoplasm</keyword>
<dbReference type="RefSeq" id="WP_103932379.1">
    <property type="nucleotide sequence ID" value="NZ_FNVA01000002.1"/>
</dbReference>
<dbReference type="InterPro" id="IPR036100">
    <property type="entry name" value="QueA_sf"/>
</dbReference>
<dbReference type="Proteomes" id="UP000236728">
    <property type="component" value="Unassembled WGS sequence"/>
</dbReference>
<dbReference type="Gene3D" id="2.40.10.240">
    <property type="entry name" value="QueA-like"/>
    <property type="match status" value="1"/>
</dbReference>
<dbReference type="PANTHER" id="PTHR30307:SF0">
    <property type="entry name" value="S-ADENOSYLMETHIONINE:TRNA RIBOSYLTRANSFERASE-ISOMERASE"/>
    <property type="match status" value="1"/>
</dbReference>
<evidence type="ECO:0000313" key="6">
    <source>
        <dbReference type="EMBL" id="SEF94711.1"/>
    </source>
</evidence>
<dbReference type="GO" id="GO:0005737">
    <property type="term" value="C:cytoplasm"/>
    <property type="evidence" value="ECO:0007669"/>
    <property type="project" value="UniProtKB-SubCell"/>
</dbReference>
<evidence type="ECO:0000256" key="4">
    <source>
        <dbReference type="ARBA" id="ARBA00022785"/>
    </source>
</evidence>
<evidence type="ECO:0000256" key="2">
    <source>
        <dbReference type="ARBA" id="ARBA00022679"/>
    </source>
</evidence>
<protein>
    <recommendedName>
        <fullName evidence="5">S-adenosylmethionine:tRNA ribosyltransferase-isomerase</fullName>
        <ecNumber evidence="5">2.4.99.17</ecNumber>
    </recommendedName>
    <alternativeName>
        <fullName evidence="5">Queuosine biosynthesis protein QueA</fullName>
    </alternativeName>
</protein>